<dbReference type="SUPFAM" id="SSF55120">
    <property type="entry name" value="Pseudouridine synthase"/>
    <property type="match status" value="1"/>
</dbReference>
<dbReference type="EC" id="5.4.99.-" evidence="4"/>
<dbReference type="InterPro" id="IPR050188">
    <property type="entry name" value="RluA_PseudoU_synthase"/>
</dbReference>
<dbReference type="InterPro" id="IPR006145">
    <property type="entry name" value="PsdUridine_synth_RsuA/RluA"/>
</dbReference>
<protein>
    <submittedName>
        <fullName evidence="4">Uncharacterized RNA pseudouridine synthase yhcT</fullName>
        <ecNumber evidence="4">5.4.99.-</ecNumber>
    </submittedName>
</protein>
<dbReference type="HOGENOM" id="CLU_016902_11_2_0"/>
<evidence type="ECO:0000313" key="5">
    <source>
        <dbReference type="Proteomes" id="UP000000496"/>
    </source>
</evidence>
<dbReference type="RefSeq" id="WP_013942706.1">
    <property type="nucleotide sequence ID" value="NC_015713.1"/>
</dbReference>
<evidence type="ECO:0000313" key="4">
    <source>
        <dbReference type="EMBL" id="CCB88239.1"/>
    </source>
</evidence>
<dbReference type="eggNOG" id="COG0564">
    <property type="taxonomic scope" value="Bacteria"/>
</dbReference>
<dbReference type="PROSITE" id="PS01129">
    <property type="entry name" value="PSI_RLU"/>
    <property type="match status" value="1"/>
</dbReference>
<dbReference type="CDD" id="cd02869">
    <property type="entry name" value="PseudoU_synth_RluA_like"/>
    <property type="match status" value="1"/>
</dbReference>
<reference evidence="4 5" key="2">
    <citation type="journal article" date="2011" name="Mol. Biol. Evol.">
        <title>Unity in variety--the pan-genome of the Chlamydiae.</title>
        <authorList>
            <person name="Collingro A."/>
            <person name="Tischler P."/>
            <person name="Weinmaier T."/>
            <person name="Penz T."/>
            <person name="Heinz E."/>
            <person name="Brunham R.C."/>
            <person name="Read T.D."/>
            <person name="Bavoil P.M."/>
            <person name="Sachse K."/>
            <person name="Kahane S."/>
            <person name="Friedman M.G."/>
            <person name="Rattei T."/>
            <person name="Myers G.S."/>
            <person name="Horn M."/>
        </authorList>
    </citation>
    <scope>NUCLEOTIDE SEQUENCE [LARGE SCALE GENOMIC DNA]</scope>
    <source>
        <strain evidence="5">ATCC VR-1471 / Z</strain>
    </source>
</reference>
<dbReference type="GO" id="GO:0009982">
    <property type="term" value="F:pseudouridine synthase activity"/>
    <property type="evidence" value="ECO:0007669"/>
    <property type="project" value="InterPro"/>
</dbReference>
<dbReference type="Proteomes" id="UP000000496">
    <property type="component" value="Chromosome gsn.131"/>
</dbReference>
<evidence type="ECO:0000256" key="1">
    <source>
        <dbReference type="ARBA" id="ARBA00010876"/>
    </source>
</evidence>
<name>F8L6A9_SIMNZ</name>
<dbReference type="PANTHER" id="PTHR21600">
    <property type="entry name" value="MITOCHONDRIAL RNA PSEUDOURIDINE SYNTHASE"/>
    <property type="match status" value="1"/>
</dbReference>
<evidence type="ECO:0000256" key="2">
    <source>
        <dbReference type="ARBA" id="ARBA00023235"/>
    </source>
</evidence>
<keyword evidence="5" id="KW-1185">Reference proteome</keyword>
<accession>F8L6A9</accession>
<proteinExistence type="inferred from homology"/>
<dbReference type="Pfam" id="PF00849">
    <property type="entry name" value="PseudoU_synth_2"/>
    <property type="match status" value="1"/>
</dbReference>
<dbReference type="GO" id="GO:0003723">
    <property type="term" value="F:RNA binding"/>
    <property type="evidence" value="ECO:0007669"/>
    <property type="project" value="InterPro"/>
</dbReference>
<comment type="similarity">
    <text evidence="1">Belongs to the pseudouridine synthase RluA family.</text>
</comment>
<gene>
    <name evidence="4" type="primary">yhcT</name>
    <name evidence="4" type="ordered locus">SNE_A03620</name>
</gene>
<feature type="domain" description="Pseudouridine synthase RsuA/RluA-like" evidence="3">
    <location>
        <begin position="14"/>
        <end position="165"/>
    </location>
</feature>
<evidence type="ECO:0000259" key="3">
    <source>
        <dbReference type="Pfam" id="PF00849"/>
    </source>
</evidence>
<keyword evidence="2 4" id="KW-0413">Isomerase</keyword>
<dbReference type="KEGG" id="sng:SNE_A03620"/>
<dbReference type="GO" id="GO:0140098">
    <property type="term" value="F:catalytic activity, acting on RNA"/>
    <property type="evidence" value="ECO:0007669"/>
    <property type="project" value="UniProtKB-ARBA"/>
</dbReference>
<dbReference type="Gene3D" id="3.30.2350.10">
    <property type="entry name" value="Pseudouridine synthase"/>
    <property type="match status" value="1"/>
</dbReference>
<dbReference type="InterPro" id="IPR020103">
    <property type="entry name" value="PsdUridine_synth_cat_dom_sf"/>
</dbReference>
<dbReference type="GO" id="GO:0001522">
    <property type="term" value="P:pseudouridine synthesis"/>
    <property type="evidence" value="ECO:0007669"/>
    <property type="project" value="InterPro"/>
</dbReference>
<reference key="1">
    <citation type="journal article" date="2011" name="Mol. Biol. Evol.">
        <title>Unity in variety -- the pan-genome of the Chlamydiae.</title>
        <authorList>
            <person name="Collingro A."/>
            <person name="Tischler P."/>
            <person name="Weinmaier T."/>
            <person name="Penz T."/>
            <person name="Heinz E."/>
            <person name="Brunham R.C."/>
            <person name="Read T.D."/>
            <person name="Bavoil P.M."/>
            <person name="Sachse K."/>
            <person name="Kahane S."/>
            <person name="Friedman M.G."/>
            <person name="Rattei T."/>
            <person name="Myers G.S.A."/>
            <person name="Horn M."/>
        </authorList>
    </citation>
    <scope>NUCLEOTIDE SEQUENCE</scope>
    <source>
        <strain>Z</strain>
    </source>
</reference>
<sequence length="212" mass="24349">MKSYVKEPIYLDNHVCVVNKPAGLPTQPRPSGGESLEGDIKAWIKQKFHKPGNVFLTPVHRLDLPVSGLVLFARTSKSLSRLQAQMRERKIRKTYFARVEGRLKEKEGCLRHFISHGSRRAQIVSQEQGKEAVLSYRVIKEWKDQTLLELELHTGRYHQIRAQLSFMGHPIRGDVKYGAKTQGDHIDLHHGKLIFFHPISQEEITVESLPPF</sequence>
<dbReference type="AlphaFoldDB" id="F8L6A9"/>
<dbReference type="GO" id="GO:0006396">
    <property type="term" value="P:RNA processing"/>
    <property type="evidence" value="ECO:0007669"/>
    <property type="project" value="UniProtKB-ARBA"/>
</dbReference>
<organism evidence="4 5">
    <name type="scientific">Simkania negevensis (strain ATCC VR-1471 / DSM 27360 / Z)</name>
    <dbReference type="NCBI Taxonomy" id="331113"/>
    <lineage>
        <taxon>Bacteria</taxon>
        <taxon>Pseudomonadati</taxon>
        <taxon>Chlamydiota</taxon>
        <taxon>Chlamydiia</taxon>
        <taxon>Parachlamydiales</taxon>
        <taxon>Simkaniaceae</taxon>
        <taxon>Simkania</taxon>
    </lineage>
</organism>
<dbReference type="EMBL" id="FR872582">
    <property type="protein sequence ID" value="CCB88239.1"/>
    <property type="molecule type" value="Genomic_DNA"/>
</dbReference>
<dbReference type="InterPro" id="IPR006224">
    <property type="entry name" value="PsdUridine_synth_RluA-like_CS"/>
</dbReference>
<dbReference type="STRING" id="331113.SNE_A03620"/>
<dbReference type="OrthoDB" id="9773999at2"/>
<dbReference type="PANTHER" id="PTHR21600:SF83">
    <property type="entry name" value="PSEUDOURIDYLATE SYNTHASE RPUSD4, MITOCHONDRIAL"/>
    <property type="match status" value="1"/>
</dbReference>